<evidence type="ECO:0000256" key="1">
    <source>
        <dbReference type="ARBA" id="ARBA00006432"/>
    </source>
</evidence>
<name>A0ABX2JX17_9MYCO</name>
<dbReference type="Gene3D" id="3.30.300.30">
    <property type="match status" value="1"/>
</dbReference>
<evidence type="ECO:0000259" key="4">
    <source>
        <dbReference type="Pfam" id="PF13193"/>
    </source>
</evidence>
<reference evidence="5 6" key="1">
    <citation type="submission" date="2019-05" db="EMBL/GenBank/DDBJ databases">
        <title>Mycolicibacterium sphagni ENV482 genome assembly.</title>
        <authorList>
            <person name="Chen W."/>
            <person name="Faulkner N.W."/>
            <person name="Hyman M.R."/>
        </authorList>
    </citation>
    <scope>NUCLEOTIDE SEQUENCE [LARGE SCALE GENOMIC DNA]</scope>
    <source>
        <strain evidence="5 6">ENV482</strain>
    </source>
</reference>
<dbReference type="Gene3D" id="3.40.50.12780">
    <property type="entry name" value="N-terminal domain of ligase-like"/>
    <property type="match status" value="1"/>
</dbReference>
<dbReference type="EMBL" id="VBSB01000010">
    <property type="protein sequence ID" value="NTY61354.1"/>
    <property type="molecule type" value="Genomic_DNA"/>
</dbReference>
<dbReference type="NCBIfam" id="NF009921">
    <property type="entry name" value="PRK13382.1"/>
    <property type="match status" value="1"/>
</dbReference>
<dbReference type="PANTHER" id="PTHR43201:SF5">
    <property type="entry name" value="MEDIUM-CHAIN ACYL-COA LIGASE ACSF2, MITOCHONDRIAL"/>
    <property type="match status" value="1"/>
</dbReference>
<evidence type="ECO:0000313" key="5">
    <source>
        <dbReference type="EMBL" id="NTY61354.1"/>
    </source>
</evidence>
<dbReference type="InterPro" id="IPR045851">
    <property type="entry name" value="AMP-bd_C_sf"/>
</dbReference>
<dbReference type="InterPro" id="IPR000873">
    <property type="entry name" value="AMP-dep_synth/lig_dom"/>
</dbReference>
<dbReference type="InterPro" id="IPR020845">
    <property type="entry name" value="AMP-binding_CS"/>
</dbReference>
<dbReference type="GO" id="GO:0016874">
    <property type="term" value="F:ligase activity"/>
    <property type="evidence" value="ECO:0007669"/>
    <property type="project" value="UniProtKB-KW"/>
</dbReference>
<dbReference type="CDD" id="cd04433">
    <property type="entry name" value="AFD_class_I"/>
    <property type="match status" value="1"/>
</dbReference>
<dbReference type="Proteomes" id="UP000708347">
    <property type="component" value="Unassembled WGS sequence"/>
</dbReference>
<dbReference type="SUPFAM" id="SSF56801">
    <property type="entry name" value="Acetyl-CoA synthetase-like"/>
    <property type="match status" value="1"/>
</dbReference>
<gene>
    <name evidence="5" type="ORF">FEG63_17565</name>
</gene>
<feature type="domain" description="AMP-dependent synthetase/ligase" evidence="3">
    <location>
        <begin position="49"/>
        <end position="405"/>
    </location>
</feature>
<dbReference type="PROSITE" id="PS00455">
    <property type="entry name" value="AMP_BINDING"/>
    <property type="match status" value="1"/>
</dbReference>
<dbReference type="Pfam" id="PF13193">
    <property type="entry name" value="AMP-binding_C"/>
    <property type="match status" value="1"/>
</dbReference>
<keyword evidence="6" id="KW-1185">Reference proteome</keyword>
<evidence type="ECO:0000313" key="6">
    <source>
        <dbReference type="Proteomes" id="UP000708347"/>
    </source>
</evidence>
<dbReference type="PANTHER" id="PTHR43201">
    <property type="entry name" value="ACYL-COA SYNTHETASE"/>
    <property type="match status" value="1"/>
</dbReference>
<organism evidence="5 6">
    <name type="scientific">Mycolicibacterium sphagni</name>
    <dbReference type="NCBI Taxonomy" id="1786"/>
    <lineage>
        <taxon>Bacteria</taxon>
        <taxon>Bacillati</taxon>
        <taxon>Actinomycetota</taxon>
        <taxon>Actinomycetes</taxon>
        <taxon>Mycobacteriales</taxon>
        <taxon>Mycobacteriaceae</taxon>
        <taxon>Mycolicibacterium</taxon>
    </lineage>
</organism>
<accession>A0ABX2JX17</accession>
<evidence type="ECO:0000256" key="2">
    <source>
        <dbReference type="ARBA" id="ARBA00022598"/>
    </source>
</evidence>
<dbReference type="RefSeq" id="WP_174399119.1">
    <property type="nucleotide sequence ID" value="NZ_VBSB01000010.1"/>
</dbReference>
<dbReference type="InterPro" id="IPR025110">
    <property type="entry name" value="AMP-bd_C"/>
</dbReference>
<keyword evidence="2 5" id="KW-0436">Ligase</keyword>
<dbReference type="Pfam" id="PF00501">
    <property type="entry name" value="AMP-binding"/>
    <property type="match status" value="1"/>
</dbReference>
<comment type="caution">
    <text evidence="5">The sequence shown here is derived from an EMBL/GenBank/DDBJ whole genome shotgun (WGS) entry which is preliminary data.</text>
</comment>
<evidence type="ECO:0000259" key="3">
    <source>
        <dbReference type="Pfam" id="PF00501"/>
    </source>
</evidence>
<dbReference type="InterPro" id="IPR042099">
    <property type="entry name" value="ANL_N_sf"/>
</dbReference>
<sequence>MDLLGRLTSIGDAVATLAKAGFLTPMRPDRTVRMVAAARDEGLTIATGFATAAARRPDSPGLIDELGTLTWRELDERAHALAAALQQLPGGTPEVVGIMCRNHRGFVESLIAATRIGADVLLLNTSFAGPALAEVVNREQADVVIYDEEFTASVDRAVADRPQAGRILAWIDEPTDAPTVEKLIVSHAGQKATKTGRKSRLILLTSGTTGTPKGAKHSGGGAGNLIAILSRTPWRLGETTVVVAPMFHAWGFSQLVFSSAMACTVVTRRKFDPAATMALVDKYRATGLCVVPVMFDRIMDLPDDVRKRYSGRTLRFAACSGSRMRPDVVTKFMDEFGDVIYNNYNATEAGMIATATPADLRVAPDTAGKPAAGTEIRIYDDEFATVPAGEVGRIFVKNSTQFDGYTSSGSEGSTKDFHEGFMSSGDIGRLDEAGRLFVVGRDDEMIVSGGENVYPIEVEKTLTGHAEVAEATVLGVDDEQYGQRLVAFVVLTDGSGAGPDDLKAHVRENLANYKVPREITILTELPRGSTGKILRNELISRASDG</sequence>
<comment type="similarity">
    <text evidence="1">Belongs to the ATP-dependent AMP-binding enzyme family.</text>
</comment>
<feature type="domain" description="AMP-binding enzyme C-terminal" evidence="4">
    <location>
        <begin position="457"/>
        <end position="532"/>
    </location>
</feature>
<proteinExistence type="inferred from homology"/>
<protein>
    <submittedName>
        <fullName evidence="5">Bile acid CoA ligase</fullName>
    </submittedName>
</protein>